<feature type="domain" description="NADP-dependent oxidoreductase" evidence="6">
    <location>
        <begin position="29"/>
        <end position="266"/>
    </location>
</feature>
<evidence type="ECO:0000259" key="6">
    <source>
        <dbReference type="Pfam" id="PF00248"/>
    </source>
</evidence>
<dbReference type="OrthoDB" id="416253at2759"/>
<dbReference type="PROSITE" id="PS00062">
    <property type="entry name" value="ALDOKETO_REDUCTASE_2"/>
    <property type="match status" value="1"/>
</dbReference>
<dbReference type="PROSITE" id="PS00798">
    <property type="entry name" value="ALDOKETO_REDUCTASE_1"/>
    <property type="match status" value="1"/>
</dbReference>
<dbReference type="PRINTS" id="PR00069">
    <property type="entry name" value="ALDKETRDTASE"/>
</dbReference>
<dbReference type="PANTHER" id="PTHR43827">
    <property type="entry name" value="2,5-DIKETO-D-GLUCONIC ACID REDUCTASE"/>
    <property type="match status" value="1"/>
</dbReference>
<dbReference type="Proteomes" id="UP000182334">
    <property type="component" value="Chromosome III"/>
</dbReference>
<organism evidence="8 9">
    <name type="scientific">Sungouiella intermedia</name>
    <dbReference type="NCBI Taxonomy" id="45354"/>
    <lineage>
        <taxon>Eukaryota</taxon>
        <taxon>Fungi</taxon>
        <taxon>Dikarya</taxon>
        <taxon>Ascomycota</taxon>
        <taxon>Saccharomycotina</taxon>
        <taxon>Pichiomycetes</taxon>
        <taxon>Metschnikowiaceae</taxon>
        <taxon>Sungouiella</taxon>
    </lineage>
</organism>
<dbReference type="PIRSF" id="PIRSF000097">
    <property type="entry name" value="AKR"/>
    <property type="match status" value="1"/>
</dbReference>
<dbReference type="Proteomes" id="UP000182259">
    <property type="component" value="Chromosome II"/>
</dbReference>
<protein>
    <submittedName>
        <fullName evidence="8">CIC11C00000000166</fullName>
    </submittedName>
    <submittedName>
        <fullName evidence="7">CIC11C00000003465</fullName>
    </submittedName>
</protein>
<dbReference type="Gene3D" id="3.20.20.100">
    <property type="entry name" value="NADP-dependent oxidoreductase domain"/>
    <property type="match status" value="1"/>
</dbReference>
<gene>
    <name evidence="8" type="ORF">SAMEA4029009_CIC11G00000000166</name>
    <name evidence="7" type="ORF">SAMEA4029010_CIC11G00000003465</name>
</gene>
<dbReference type="EMBL" id="LT635758">
    <property type="protein sequence ID" value="SGZ51088.1"/>
    <property type="molecule type" value="Genomic_DNA"/>
</dbReference>
<evidence type="ECO:0000313" key="7">
    <source>
        <dbReference type="EMBL" id="SGZ51088.1"/>
    </source>
</evidence>
<evidence type="ECO:0000256" key="5">
    <source>
        <dbReference type="PIRSR" id="PIRSR000097-3"/>
    </source>
</evidence>
<name>A0A1L0D8C3_9ASCO</name>
<keyword evidence="10" id="KW-1185">Reference proteome</keyword>
<feature type="binding site" evidence="4">
    <location>
        <position position="116"/>
    </location>
    <ligand>
        <name>substrate</name>
    </ligand>
</feature>
<dbReference type="STRING" id="45354.A0A1L0D8C3"/>
<dbReference type="AlphaFoldDB" id="A0A1L0D8C3"/>
<dbReference type="FunFam" id="3.20.20.100:FF:000015">
    <property type="entry name" value="Oxidoreductase, aldo/keto reductase family"/>
    <property type="match status" value="1"/>
</dbReference>
<comment type="similarity">
    <text evidence="1">Belongs to the aldo/keto reductase family.</text>
</comment>
<keyword evidence="2" id="KW-0560">Oxidoreductase</keyword>
<evidence type="ECO:0000256" key="2">
    <source>
        <dbReference type="ARBA" id="ARBA00023002"/>
    </source>
</evidence>
<dbReference type="CDD" id="cd19071">
    <property type="entry name" value="AKR_AKR1-5-like"/>
    <property type="match status" value="1"/>
</dbReference>
<evidence type="ECO:0000256" key="4">
    <source>
        <dbReference type="PIRSR" id="PIRSR000097-2"/>
    </source>
</evidence>
<evidence type="ECO:0000313" key="9">
    <source>
        <dbReference type="Proteomes" id="UP000182259"/>
    </source>
</evidence>
<evidence type="ECO:0000313" key="10">
    <source>
        <dbReference type="Proteomes" id="UP000182334"/>
    </source>
</evidence>
<evidence type="ECO:0000256" key="1">
    <source>
        <dbReference type="ARBA" id="ARBA00007905"/>
    </source>
</evidence>
<evidence type="ECO:0000313" key="8">
    <source>
        <dbReference type="EMBL" id="SGZ52772.1"/>
    </source>
</evidence>
<dbReference type="PANTHER" id="PTHR43827:SF13">
    <property type="entry name" value="ALDO_KETO REDUCTASE FAMILY PROTEIN"/>
    <property type="match status" value="1"/>
</dbReference>
<dbReference type="Pfam" id="PF00248">
    <property type="entry name" value="Aldo_ket_red"/>
    <property type="match status" value="1"/>
</dbReference>
<dbReference type="InterPro" id="IPR020471">
    <property type="entry name" value="AKR"/>
</dbReference>
<accession>A0A1L0D8C3</accession>
<evidence type="ECO:0000256" key="3">
    <source>
        <dbReference type="PIRSR" id="PIRSR000097-1"/>
    </source>
</evidence>
<dbReference type="EMBL" id="LT635765">
    <property type="protein sequence ID" value="SGZ52772.1"/>
    <property type="molecule type" value="Genomic_DNA"/>
</dbReference>
<reference evidence="9 10" key="1">
    <citation type="submission" date="2016-10" db="EMBL/GenBank/DDBJ databases">
        <authorList>
            <person name="de Groot N.N."/>
        </authorList>
    </citation>
    <scope>NUCLEOTIDE SEQUENCE [LARGE SCALE GENOMIC DNA]</scope>
    <source>
        <strain evidence="7 10">CBS 141442</strain>
        <strain evidence="8 9">PYCC 4715</strain>
    </source>
</reference>
<dbReference type="GO" id="GO:0016616">
    <property type="term" value="F:oxidoreductase activity, acting on the CH-OH group of donors, NAD or NADP as acceptor"/>
    <property type="evidence" value="ECO:0007669"/>
    <property type="project" value="UniProtKB-ARBA"/>
</dbReference>
<feature type="site" description="Lowers pKa of active site Tyr" evidence="5">
    <location>
        <position position="82"/>
    </location>
</feature>
<dbReference type="InterPro" id="IPR018170">
    <property type="entry name" value="Aldo/ket_reductase_CS"/>
</dbReference>
<sequence length="296" mass="33395">MPLTPQSTYTLNNGVKIPVIALGVYKTENNVAKDVVYDALEAGYRHFDSAELYGNEAEVGEGIAKWLKDTGTDRSEIFYTTKIYDTHQGYEEAKKQIDVSLDRVKALGYIDLILIHSPLTSKKKRLGTWKALQEAVNEGKVKSIGVSNFGIHHLKELLSWEGLEIKPVTDQVELSPWLTREELDKYCKSEDILLQAYCPLTRCEKFGDATLVKLSEKYGKSPAQILIRWSLQKGFNVLPKSGNKKRLVQNLDVFDFEILGEDINALSQPGAKESFAGWAADPLEFKDDDEAEYREI</sequence>
<feature type="active site" description="Proton donor" evidence="3">
    <location>
        <position position="53"/>
    </location>
</feature>
<dbReference type="InterPro" id="IPR036812">
    <property type="entry name" value="NAD(P)_OxRdtase_dom_sf"/>
</dbReference>
<dbReference type="InterPro" id="IPR023210">
    <property type="entry name" value="NADP_OxRdtase_dom"/>
</dbReference>
<dbReference type="SUPFAM" id="SSF51430">
    <property type="entry name" value="NAD(P)-linked oxidoreductase"/>
    <property type="match status" value="1"/>
</dbReference>
<proteinExistence type="inferred from homology"/>